<protein>
    <recommendedName>
        <fullName evidence="1">Arc-like DNA binding domain-containing protein</fullName>
    </recommendedName>
</protein>
<dbReference type="RefSeq" id="WP_080955231.1">
    <property type="nucleotide sequence ID" value="NZ_CCRK01000015.1"/>
</dbReference>
<dbReference type="InterPro" id="IPR005569">
    <property type="entry name" value="Arc_DNA-bd_dom"/>
</dbReference>
<dbReference type="GO" id="GO:0003677">
    <property type="term" value="F:DNA binding"/>
    <property type="evidence" value="ECO:0007669"/>
    <property type="project" value="InterPro"/>
</dbReference>
<accession>A0A0T7H1I7</accession>
<gene>
    <name evidence="2" type="ORF">NGAL_HAMBI1189_49550</name>
</gene>
<dbReference type="InterPro" id="IPR010985">
    <property type="entry name" value="Ribbon_hlx_hlx"/>
</dbReference>
<evidence type="ECO:0000313" key="2">
    <source>
        <dbReference type="EMBL" id="CDZ53362.1"/>
    </source>
</evidence>
<name>A0A0T7H1I7_NEOGA</name>
<dbReference type="EMBL" id="CCRK01000015">
    <property type="protein sequence ID" value="CDZ53362.1"/>
    <property type="molecule type" value="Genomic_DNA"/>
</dbReference>
<dbReference type="InterPro" id="IPR013321">
    <property type="entry name" value="Arc_rbn_hlx_hlx"/>
</dbReference>
<dbReference type="Proteomes" id="UP000039660">
    <property type="component" value="Unassembled WGS sequence"/>
</dbReference>
<feature type="domain" description="Arc-like DNA binding" evidence="1">
    <location>
        <begin position="12"/>
        <end position="42"/>
    </location>
</feature>
<evidence type="ECO:0000313" key="3">
    <source>
        <dbReference type="Proteomes" id="UP000039660"/>
    </source>
</evidence>
<reference evidence="2 3" key="1">
    <citation type="submission" date="2014-08" db="EMBL/GenBank/DDBJ databases">
        <authorList>
            <person name="Chen Y.-H."/>
        </authorList>
    </citation>
    <scope>NUCLEOTIDE SEQUENCE [LARGE SCALE GENOMIC DNA]</scope>
</reference>
<dbReference type="Pfam" id="PF03869">
    <property type="entry name" value="Arc"/>
    <property type="match status" value="1"/>
</dbReference>
<dbReference type="SUPFAM" id="SSF47598">
    <property type="entry name" value="Ribbon-helix-helix"/>
    <property type="match status" value="1"/>
</dbReference>
<dbReference type="AlphaFoldDB" id="A0A0T7H1I7"/>
<dbReference type="GO" id="GO:0006355">
    <property type="term" value="P:regulation of DNA-templated transcription"/>
    <property type="evidence" value="ECO:0007669"/>
    <property type="project" value="InterPro"/>
</dbReference>
<sequence length="53" mass="5975">MLKQSDISPLLVRIPAPLKQWLSDRAEANDRSMTGEILAIMKAVQRAEQRAVQ</sequence>
<organism evidence="2 3">
    <name type="scientific">Neorhizobium galegae bv. officinalis</name>
    <dbReference type="NCBI Taxonomy" id="323656"/>
    <lineage>
        <taxon>Bacteria</taxon>
        <taxon>Pseudomonadati</taxon>
        <taxon>Pseudomonadota</taxon>
        <taxon>Alphaproteobacteria</taxon>
        <taxon>Hyphomicrobiales</taxon>
        <taxon>Rhizobiaceae</taxon>
        <taxon>Rhizobium/Agrobacterium group</taxon>
        <taxon>Neorhizobium</taxon>
    </lineage>
</organism>
<proteinExistence type="predicted"/>
<dbReference type="Gene3D" id="1.10.1220.10">
    <property type="entry name" value="Met repressor-like"/>
    <property type="match status" value="1"/>
</dbReference>
<evidence type="ECO:0000259" key="1">
    <source>
        <dbReference type="Pfam" id="PF03869"/>
    </source>
</evidence>